<keyword evidence="7" id="KW-1185">Reference proteome</keyword>
<evidence type="ECO:0000313" key="6">
    <source>
        <dbReference type="EMBL" id="GID57575.1"/>
    </source>
</evidence>
<keyword evidence="4" id="KW-0804">Transcription</keyword>
<protein>
    <submittedName>
        <fullName evidence="6">LysR family transcriptional regulator</fullName>
    </submittedName>
</protein>
<dbReference type="Pfam" id="PF03466">
    <property type="entry name" value="LysR_substrate"/>
    <property type="match status" value="1"/>
</dbReference>
<comment type="caution">
    <text evidence="6">The sequence shown here is derived from an EMBL/GenBank/DDBJ whole genome shotgun (WGS) entry which is preliminary data.</text>
</comment>
<name>A0ABQ3XGF3_9ACTN</name>
<evidence type="ECO:0000313" key="7">
    <source>
        <dbReference type="Proteomes" id="UP000612282"/>
    </source>
</evidence>
<dbReference type="SUPFAM" id="SSF46785">
    <property type="entry name" value="Winged helix' DNA-binding domain"/>
    <property type="match status" value="1"/>
</dbReference>
<feature type="domain" description="HTH lysR-type" evidence="5">
    <location>
        <begin position="1"/>
        <end position="58"/>
    </location>
</feature>
<dbReference type="Pfam" id="PF00126">
    <property type="entry name" value="HTH_1"/>
    <property type="match status" value="1"/>
</dbReference>
<organism evidence="6 7">
    <name type="scientific">Actinoplanes couchii</name>
    <dbReference type="NCBI Taxonomy" id="403638"/>
    <lineage>
        <taxon>Bacteria</taxon>
        <taxon>Bacillati</taxon>
        <taxon>Actinomycetota</taxon>
        <taxon>Actinomycetes</taxon>
        <taxon>Micromonosporales</taxon>
        <taxon>Micromonosporaceae</taxon>
        <taxon>Actinoplanes</taxon>
    </lineage>
</organism>
<comment type="similarity">
    <text evidence="1">Belongs to the LysR transcriptional regulatory family.</text>
</comment>
<dbReference type="SUPFAM" id="SSF53850">
    <property type="entry name" value="Periplasmic binding protein-like II"/>
    <property type="match status" value="1"/>
</dbReference>
<keyword evidence="2" id="KW-0805">Transcription regulation</keyword>
<proteinExistence type="inferred from homology"/>
<evidence type="ECO:0000256" key="4">
    <source>
        <dbReference type="ARBA" id="ARBA00023163"/>
    </source>
</evidence>
<reference evidence="6 7" key="1">
    <citation type="submission" date="2021-01" db="EMBL/GenBank/DDBJ databases">
        <title>Whole genome shotgun sequence of Actinoplanes couchii NBRC 106145.</title>
        <authorList>
            <person name="Komaki H."/>
            <person name="Tamura T."/>
        </authorList>
    </citation>
    <scope>NUCLEOTIDE SEQUENCE [LARGE SCALE GENOMIC DNA]</scope>
    <source>
        <strain evidence="6 7">NBRC 106145</strain>
    </source>
</reference>
<dbReference type="InterPro" id="IPR036390">
    <property type="entry name" value="WH_DNA-bd_sf"/>
</dbReference>
<dbReference type="InterPro" id="IPR000847">
    <property type="entry name" value="LysR_HTH_N"/>
</dbReference>
<dbReference type="Gene3D" id="3.40.190.290">
    <property type="match status" value="1"/>
</dbReference>
<dbReference type="InterPro" id="IPR036388">
    <property type="entry name" value="WH-like_DNA-bd_sf"/>
</dbReference>
<dbReference type="EMBL" id="BOMG01000073">
    <property type="protein sequence ID" value="GID57575.1"/>
    <property type="molecule type" value="Genomic_DNA"/>
</dbReference>
<dbReference type="Proteomes" id="UP000612282">
    <property type="component" value="Unassembled WGS sequence"/>
</dbReference>
<dbReference type="RefSeq" id="WP_203800534.1">
    <property type="nucleotide sequence ID" value="NZ_BAAAQE010000034.1"/>
</dbReference>
<evidence type="ECO:0000259" key="5">
    <source>
        <dbReference type="PROSITE" id="PS50931"/>
    </source>
</evidence>
<dbReference type="CDD" id="cd05466">
    <property type="entry name" value="PBP2_LTTR_substrate"/>
    <property type="match status" value="1"/>
</dbReference>
<evidence type="ECO:0000256" key="1">
    <source>
        <dbReference type="ARBA" id="ARBA00009437"/>
    </source>
</evidence>
<sequence>MELRVLRYFVAVAEAGSLTAGADAVRISQPAVSRQLRALERELGADLFTRGNGPLRLTRAGDRMLVVARDLLRRDAMARQILRIEDHTDLSGTPDLTVVAPLATLHDMLAPLIAERGASLPVIDGIEMEPAAVFDQIHALGADLGLSTYPPPAGWRSRRLPDIPLYAQVAHDHPYAGLPRVELTDLLNDPLIVMNRTNMARLVVDEALAALDRSPAHLIEMRSSLLAQGVAASGRGVALLTNWPRFDLATVPVTVTGQPVRIPMYAGWDPTHYAADVLTRLIDEIEVFCGRVVNAIPPRAS</sequence>
<dbReference type="PANTHER" id="PTHR30346">
    <property type="entry name" value="TRANSCRIPTIONAL DUAL REGULATOR HCAR-RELATED"/>
    <property type="match status" value="1"/>
</dbReference>
<dbReference type="PROSITE" id="PS50931">
    <property type="entry name" value="HTH_LYSR"/>
    <property type="match status" value="1"/>
</dbReference>
<dbReference type="InterPro" id="IPR005119">
    <property type="entry name" value="LysR_subst-bd"/>
</dbReference>
<dbReference type="PANTHER" id="PTHR30346:SF28">
    <property type="entry name" value="HTH-TYPE TRANSCRIPTIONAL REGULATOR CYNR"/>
    <property type="match status" value="1"/>
</dbReference>
<evidence type="ECO:0000256" key="2">
    <source>
        <dbReference type="ARBA" id="ARBA00023015"/>
    </source>
</evidence>
<dbReference type="Gene3D" id="1.10.10.10">
    <property type="entry name" value="Winged helix-like DNA-binding domain superfamily/Winged helix DNA-binding domain"/>
    <property type="match status" value="1"/>
</dbReference>
<accession>A0ABQ3XGF3</accession>
<dbReference type="PRINTS" id="PR00039">
    <property type="entry name" value="HTHLYSR"/>
</dbReference>
<keyword evidence="3" id="KW-0238">DNA-binding</keyword>
<gene>
    <name evidence="6" type="ORF">Aco03nite_059790</name>
</gene>
<evidence type="ECO:0000256" key="3">
    <source>
        <dbReference type="ARBA" id="ARBA00023125"/>
    </source>
</evidence>